<dbReference type="PROSITE" id="PS50016">
    <property type="entry name" value="ZF_PHD_2"/>
    <property type="match status" value="1"/>
</dbReference>
<keyword evidence="4" id="KW-0808">Transferase</keyword>
<sequence>MSASTAQCGTHLPRIVHGEAFGGYWIVGLASCVAGLTKTQGPGRRCQTSGELRSVDALGQGAVRVTHHAHDPIREQSFERNRHDRDQTARSVSMGRCSEPLAGVEASPPASPQVWLVSISWRGRPPLPTRKLAVRGNLPFPEHLEYLFCDFDASLAVISLPIRLSGQGCGLRLHRDAIYATHQPPERRASTQLSRSFPCKYETHRLGRELDIIGPTAPSFPSSGAGALKLPIAPQQPHLSFNRVAVLIIHSRNGSTTKANAAGAEAGAQMNGDHLAMEIGNSEDAVADASDEEMAEGGRDEQDDYAESESEVEVQDDAGAVKIPTRSRRDRNRKVRVAGRPVSESDASAPSGLTSDEEEEVEDWEAESDAEQEADATASDPNCCIYCGETEDNDPSEEYEEYLACVACGDNAHRQCARDNNSLTADEDADVWRCGACVANHIEPDTPKDEVAKQRRRSSTQKLTRDLLPASRGSIKPGSHSVFNTLILDDDPMDGSRSLRKRKSSNEAHDKQDSARKKTRRSAVEYEKNESAIVDDSPNGVAPESDVTPRARPARARGQRKTGYLAMVIESTEDSLIMSFKINFSRLANERRKRKRRDRDKARRSHAAQTVVEEETSHYPALQTSNFTHFYAFNDKDGEEAKSKPYGGILSEYEADTTKTFPQASDRKKFEDVRLKAEDDWRDKLRKAAMTETPRPSQKVSGPPSKIKCIQFGDKEIDTWHAAPYPEEYSRNKVLHICEYCLKYMNSDYVAWRHKLKCPAKHPPGDEIYRDGQFSFFEVDGRKNPVYCQNLCLLAKLFLGSKTLYYDVEPFLFYIMTENNDTGSHFVGYFSKEKRPSSQNNVSCILVLPIHQRRGFGHMLIDFSYMLTKVEKKTGSPEKPLSDMGLVSYRTYWRLILCTELLDQKKPLSISDISDRTGMTADDIVCALEGLRALVRDPVTKTYALRLDLPYFRQYMDNHDRKGYTKLDPGCLIWVPYVMGRDNMHYENAPPLHTVAQRDEEEADDDEATPLATNNVSERDYAGSIDELAEDYPATSQEHDSTPFPPLVADHAASPSKKRPSLSKAHSTSTAPADDSDPGADTSPIPTTRFEVFPPLPFARKRGRPPGSRTRNRSSLYTRARPNSFGGGGSPGTAHAPSSLRRSRTALDQEISGSGADDEDGGAGQSRDDEDDDEVDDDDEVEIDEVSGADEDGEQEQSGNEEDAEGDADEDAEGDPEGEDVDAEGSPDPDA</sequence>
<evidence type="ECO:0000259" key="16">
    <source>
        <dbReference type="PROSITE" id="PS51726"/>
    </source>
</evidence>
<feature type="compositionally biased region" description="Basic residues" evidence="14">
    <location>
        <begin position="591"/>
        <end position="606"/>
    </location>
</feature>
<dbReference type="InterPro" id="IPR016181">
    <property type="entry name" value="Acyl_CoA_acyltransferase"/>
</dbReference>
<organism evidence="17 18">
    <name type="scientific">Carpinus fangiana</name>
    <dbReference type="NCBI Taxonomy" id="176857"/>
    <lineage>
        <taxon>Eukaryota</taxon>
        <taxon>Viridiplantae</taxon>
        <taxon>Streptophyta</taxon>
        <taxon>Embryophyta</taxon>
        <taxon>Tracheophyta</taxon>
        <taxon>Spermatophyta</taxon>
        <taxon>Magnoliopsida</taxon>
        <taxon>eudicotyledons</taxon>
        <taxon>Gunneridae</taxon>
        <taxon>Pentapetalae</taxon>
        <taxon>rosids</taxon>
        <taxon>fabids</taxon>
        <taxon>Fagales</taxon>
        <taxon>Betulaceae</taxon>
        <taxon>Carpinus</taxon>
    </lineage>
</organism>
<comment type="subcellular location">
    <subcellularLocation>
        <location evidence="1 13">Nucleus</location>
    </subcellularLocation>
</comment>
<dbReference type="OrthoDB" id="787137at2759"/>
<dbReference type="Gene3D" id="1.10.10.10">
    <property type="entry name" value="Winged helix-like DNA-binding domain superfamily/Winged helix DNA-binding domain"/>
    <property type="match status" value="1"/>
</dbReference>
<dbReference type="InterPro" id="IPR002717">
    <property type="entry name" value="HAT_MYST-type"/>
</dbReference>
<evidence type="ECO:0000256" key="14">
    <source>
        <dbReference type="SAM" id="MobiDB-lite"/>
    </source>
</evidence>
<evidence type="ECO:0000256" key="6">
    <source>
        <dbReference type="ARBA" id="ARBA00022771"/>
    </source>
</evidence>
<dbReference type="Gene3D" id="3.40.630.30">
    <property type="match status" value="1"/>
</dbReference>
<feature type="compositionally biased region" description="Basic and acidic residues" evidence="14">
    <location>
        <begin position="504"/>
        <end position="530"/>
    </location>
</feature>
<feature type="compositionally biased region" description="Acidic residues" evidence="14">
    <location>
        <begin position="285"/>
        <end position="316"/>
    </location>
</feature>
<reference evidence="17 18" key="1">
    <citation type="submission" date="2019-06" db="EMBL/GenBank/DDBJ databases">
        <title>A chromosomal-level reference genome of Carpinus fangiana (Coryloideae, Betulaceae).</title>
        <authorList>
            <person name="Yang X."/>
            <person name="Wang Z."/>
            <person name="Zhang L."/>
            <person name="Hao G."/>
            <person name="Liu J."/>
            <person name="Yang Y."/>
        </authorList>
    </citation>
    <scope>NUCLEOTIDE SEQUENCE [LARGE SCALE GENOMIC DNA]</scope>
    <source>
        <strain evidence="17">Cfa_2016G</strain>
        <tissue evidence="17">Leaf</tissue>
    </source>
</reference>
<evidence type="ECO:0000256" key="8">
    <source>
        <dbReference type="ARBA" id="ARBA00022853"/>
    </source>
</evidence>
<dbReference type="InterPro" id="IPR036388">
    <property type="entry name" value="WH-like_DNA-bd_sf"/>
</dbReference>
<feature type="region of interest" description="Disordered" evidence="14">
    <location>
        <begin position="1033"/>
        <end position="1231"/>
    </location>
</feature>
<evidence type="ECO:0000259" key="15">
    <source>
        <dbReference type="PROSITE" id="PS50016"/>
    </source>
</evidence>
<dbReference type="Pfam" id="PF17772">
    <property type="entry name" value="zf-MYST"/>
    <property type="match status" value="1"/>
</dbReference>
<feature type="region of interest" description="Disordered" evidence="14">
    <location>
        <begin position="443"/>
        <end position="560"/>
    </location>
</feature>
<dbReference type="GO" id="GO:0008270">
    <property type="term" value="F:zinc ion binding"/>
    <property type="evidence" value="ECO:0007669"/>
    <property type="project" value="UniProtKB-KW"/>
</dbReference>
<evidence type="ECO:0000256" key="3">
    <source>
        <dbReference type="ARBA" id="ARBA00013184"/>
    </source>
</evidence>
<comment type="caution">
    <text evidence="17">The sequence shown here is derived from an EMBL/GenBank/DDBJ whole genome shotgun (WGS) entry which is preliminary data.</text>
</comment>
<dbReference type="GO" id="GO:1990467">
    <property type="term" value="C:NuA3a histone acetyltransferase complex"/>
    <property type="evidence" value="ECO:0007669"/>
    <property type="project" value="TreeGrafter"/>
</dbReference>
<keyword evidence="8" id="KW-0156">Chromatin regulator</keyword>
<feature type="region of interest" description="Disordered" evidence="14">
    <location>
        <begin position="285"/>
        <end position="381"/>
    </location>
</feature>
<feature type="compositionally biased region" description="Acidic residues" evidence="14">
    <location>
        <begin position="1168"/>
        <end position="1231"/>
    </location>
</feature>
<evidence type="ECO:0000256" key="10">
    <source>
        <dbReference type="ARBA" id="ARBA00023242"/>
    </source>
</evidence>
<dbReference type="InterPro" id="IPR011011">
    <property type="entry name" value="Znf_FYVE_PHD"/>
</dbReference>
<feature type="region of interest" description="Disordered" evidence="14">
    <location>
        <begin position="589"/>
        <end position="618"/>
    </location>
</feature>
<name>A0A5N6KPP6_9ROSI</name>
<dbReference type="GO" id="GO:0003682">
    <property type="term" value="F:chromatin binding"/>
    <property type="evidence" value="ECO:0007669"/>
    <property type="project" value="TreeGrafter"/>
</dbReference>
<dbReference type="EC" id="2.3.1.48" evidence="3 13"/>
<feature type="region of interest" description="Disordered" evidence="14">
    <location>
        <begin position="997"/>
        <end position="1020"/>
    </location>
</feature>
<feature type="compositionally biased region" description="Polar residues" evidence="14">
    <location>
        <begin position="345"/>
        <end position="354"/>
    </location>
</feature>
<protein>
    <recommendedName>
        <fullName evidence="3 13">Histone acetyltransferase</fullName>
        <ecNumber evidence="3 13">2.3.1.48</ecNumber>
    </recommendedName>
</protein>
<dbReference type="GO" id="GO:0040029">
    <property type="term" value="P:epigenetic regulation of gene expression"/>
    <property type="evidence" value="ECO:0007669"/>
    <property type="project" value="UniProtKB-ARBA"/>
</dbReference>
<dbReference type="Gene3D" id="3.30.60.60">
    <property type="entry name" value="N-acetyl transferase-like"/>
    <property type="match status" value="1"/>
</dbReference>
<dbReference type="GO" id="GO:0003712">
    <property type="term" value="F:transcription coregulator activity"/>
    <property type="evidence" value="ECO:0007669"/>
    <property type="project" value="TreeGrafter"/>
</dbReference>
<dbReference type="Pfam" id="PF16866">
    <property type="entry name" value="PHD_4"/>
    <property type="match status" value="1"/>
</dbReference>
<dbReference type="PANTHER" id="PTHR10615">
    <property type="entry name" value="HISTONE ACETYLTRANSFERASE"/>
    <property type="match status" value="1"/>
</dbReference>
<dbReference type="Pfam" id="PF01853">
    <property type="entry name" value="MOZ_SAS"/>
    <property type="match status" value="1"/>
</dbReference>
<dbReference type="PROSITE" id="PS51726">
    <property type="entry name" value="MYST_HAT"/>
    <property type="match status" value="1"/>
</dbReference>
<dbReference type="GO" id="GO:0006357">
    <property type="term" value="P:regulation of transcription by RNA polymerase II"/>
    <property type="evidence" value="ECO:0007669"/>
    <property type="project" value="TreeGrafter"/>
</dbReference>
<feature type="domain" description="PHD-type" evidence="15">
    <location>
        <begin position="381"/>
        <end position="440"/>
    </location>
</feature>
<keyword evidence="6 12" id="KW-0863">Zinc-finger</keyword>
<gene>
    <name evidence="17" type="ORF">FH972_021563</name>
</gene>
<dbReference type="InterPro" id="IPR019787">
    <property type="entry name" value="Znf_PHD-finger"/>
</dbReference>
<dbReference type="EMBL" id="VIBQ01000009">
    <property type="protein sequence ID" value="KAB8337261.1"/>
    <property type="molecule type" value="Genomic_DNA"/>
</dbReference>
<evidence type="ECO:0000256" key="2">
    <source>
        <dbReference type="ARBA" id="ARBA00010107"/>
    </source>
</evidence>
<evidence type="ECO:0000313" key="17">
    <source>
        <dbReference type="EMBL" id="KAB8337261.1"/>
    </source>
</evidence>
<dbReference type="GO" id="GO:0005634">
    <property type="term" value="C:nucleus"/>
    <property type="evidence" value="ECO:0007669"/>
    <property type="project" value="UniProtKB-SubCell"/>
</dbReference>
<dbReference type="InterPro" id="IPR050603">
    <property type="entry name" value="MYST_HAT"/>
</dbReference>
<dbReference type="Proteomes" id="UP000327013">
    <property type="component" value="Unassembled WGS sequence"/>
</dbReference>
<dbReference type="SUPFAM" id="SSF55729">
    <property type="entry name" value="Acyl-CoA N-acyltransferases (Nat)"/>
    <property type="match status" value="1"/>
</dbReference>
<keyword evidence="10 13" id="KW-0539">Nucleus</keyword>
<evidence type="ECO:0000256" key="7">
    <source>
        <dbReference type="ARBA" id="ARBA00022833"/>
    </source>
</evidence>
<evidence type="ECO:0000256" key="9">
    <source>
        <dbReference type="ARBA" id="ARBA00022990"/>
    </source>
</evidence>
<keyword evidence="18" id="KW-1185">Reference proteome</keyword>
<dbReference type="FunFam" id="3.40.630.30:FF:000001">
    <property type="entry name" value="Histone acetyltransferase"/>
    <property type="match status" value="1"/>
</dbReference>
<feature type="compositionally biased region" description="Basic and acidic residues" evidence="14">
    <location>
        <begin position="443"/>
        <end position="453"/>
    </location>
</feature>
<accession>A0A5N6KPP6</accession>
<evidence type="ECO:0000256" key="13">
    <source>
        <dbReference type="RuleBase" id="RU361211"/>
    </source>
</evidence>
<feature type="domain" description="MYST-type HAT" evidence="16">
    <location>
        <begin position="702"/>
        <end position="976"/>
    </location>
</feature>
<dbReference type="AlphaFoldDB" id="A0A5N6KPP6"/>
<keyword evidence="7" id="KW-0862">Zinc</keyword>
<feature type="compositionally biased region" description="Acidic residues" evidence="14">
    <location>
        <begin position="999"/>
        <end position="1008"/>
    </location>
</feature>
<keyword evidence="9" id="KW-0007">Acetylation</keyword>
<evidence type="ECO:0000256" key="4">
    <source>
        <dbReference type="ARBA" id="ARBA00022679"/>
    </source>
</evidence>
<dbReference type="InterPro" id="IPR040706">
    <property type="entry name" value="Zf-MYST"/>
</dbReference>
<feature type="active site" description="Proton donor/acceptor" evidence="11">
    <location>
        <position position="878"/>
    </location>
</feature>
<feature type="compositionally biased region" description="Acidic residues" evidence="14">
    <location>
        <begin position="355"/>
        <end position="374"/>
    </location>
</feature>
<evidence type="ECO:0000256" key="11">
    <source>
        <dbReference type="PIRSR" id="PIRSR602717-51"/>
    </source>
</evidence>
<evidence type="ECO:0000313" key="18">
    <source>
        <dbReference type="Proteomes" id="UP000327013"/>
    </source>
</evidence>
<dbReference type="GO" id="GO:0004402">
    <property type="term" value="F:histone acetyltransferase activity"/>
    <property type="evidence" value="ECO:0007669"/>
    <property type="project" value="InterPro"/>
</dbReference>
<dbReference type="SUPFAM" id="SSF57903">
    <property type="entry name" value="FYVE/PHD zinc finger"/>
    <property type="match status" value="1"/>
</dbReference>
<comment type="catalytic activity">
    <reaction evidence="13">
        <text>L-lysyl-[protein] + acetyl-CoA = N(6)-acetyl-L-lysyl-[protein] + CoA + H(+)</text>
        <dbReference type="Rhea" id="RHEA:45948"/>
        <dbReference type="Rhea" id="RHEA-COMP:9752"/>
        <dbReference type="Rhea" id="RHEA-COMP:10731"/>
        <dbReference type="ChEBI" id="CHEBI:15378"/>
        <dbReference type="ChEBI" id="CHEBI:29969"/>
        <dbReference type="ChEBI" id="CHEBI:57287"/>
        <dbReference type="ChEBI" id="CHEBI:57288"/>
        <dbReference type="ChEBI" id="CHEBI:61930"/>
        <dbReference type="EC" id="2.3.1.48"/>
    </reaction>
</comment>
<comment type="similarity">
    <text evidence="2 13">Belongs to the MYST (SAS/MOZ) family.</text>
</comment>
<evidence type="ECO:0000256" key="12">
    <source>
        <dbReference type="PROSITE-ProRule" id="PRU00146"/>
    </source>
</evidence>
<evidence type="ECO:0000256" key="1">
    <source>
        <dbReference type="ARBA" id="ARBA00004123"/>
    </source>
</evidence>
<keyword evidence="5" id="KW-0479">Metal-binding</keyword>
<dbReference type="PANTHER" id="PTHR10615:SF161">
    <property type="entry name" value="HISTONE ACETYLTRANSFERASE KAT7"/>
    <property type="match status" value="1"/>
</dbReference>
<evidence type="ECO:0000256" key="5">
    <source>
        <dbReference type="ARBA" id="ARBA00022723"/>
    </source>
</evidence>
<proteinExistence type="inferred from homology"/>
<feature type="compositionally biased region" description="Basic residues" evidence="14">
    <location>
        <begin position="325"/>
        <end position="337"/>
    </location>
</feature>
<dbReference type="FunFam" id="3.30.60.60:FF:000001">
    <property type="entry name" value="Histone acetyltransferase"/>
    <property type="match status" value="1"/>
</dbReference>